<comment type="caution">
    <text evidence="1">The sequence shown here is derived from an EMBL/GenBank/DDBJ whole genome shotgun (WGS) entry which is preliminary data.</text>
</comment>
<evidence type="ECO:0000313" key="2">
    <source>
        <dbReference type="Proteomes" id="UP001596461"/>
    </source>
</evidence>
<organism evidence="1 2">
    <name type="scientific">Halobaculum lipolyticum</name>
    <dbReference type="NCBI Taxonomy" id="3032001"/>
    <lineage>
        <taxon>Archaea</taxon>
        <taxon>Methanobacteriati</taxon>
        <taxon>Methanobacteriota</taxon>
        <taxon>Stenosarchaea group</taxon>
        <taxon>Halobacteria</taxon>
        <taxon>Halobacteriales</taxon>
        <taxon>Haloferacaceae</taxon>
        <taxon>Halobaculum</taxon>
    </lineage>
</organism>
<protein>
    <submittedName>
        <fullName evidence="1">Uncharacterized protein</fullName>
    </submittedName>
</protein>
<proteinExistence type="predicted"/>
<dbReference type="EMBL" id="JBHTAH010000005">
    <property type="protein sequence ID" value="MFC7069497.1"/>
    <property type="molecule type" value="Genomic_DNA"/>
</dbReference>
<dbReference type="AlphaFoldDB" id="A0ABD5W888"/>
<sequence>MIRNRAMKKVMGRLKDMGMIGNLTSIMASAEHEVLTAAKRLEDAQGGDTLGDVPPVEMRKESLEALIDALVAGEVDELWRENVAPELLDTTDGVEKYRAMEDDDWEAQIERWADSYREGGAEGSDRALAAHHVTGKWGVSLATFEERVVNWNRGTVAERLFASNFRAACDVMHRTADELEAAADE</sequence>
<evidence type="ECO:0000313" key="1">
    <source>
        <dbReference type="EMBL" id="MFC7069497.1"/>
    </source>
</evidence>
<keyword evidence="2" id="KW-1185">Reference proteome</keyword>
<dbReference type="GeneID" id="81125249"/>
<dbReference type="Proteomes" id="UP001596461">
    <property type="component" value="Unassembled WGS sequence"/>
</dbReference>
<dbReference type="RefSeq" id="WP_284030416.1">
    <property type="nucleotide sequence ID" value="NZ_CP126154.1"/>
</dbReference>
<gene>
    <name evidence="1" type="ORF">ACFQL9_07585</name>
</gene>
<accession>A0ABD5W888</accession>
<name>A0ABD5W888_9EURY</name>
<reference evidence="1 2" key="1">
    <citation type="journal article" date="2019" name="Int. J. Syst. Evol. Microbiol.">
        <title>The Global Catalogue of Microorganisms (GCM) 10K type strain sequencing project: providing services to taxonomists for standard genome sequencing and annotation.</title>
        <authorList>
            <consortium name="The Broad Institute Genomics Platform"/>
            <consortium name="The Broad Institute Genome Sequencing Center for Infectious Disease"/>
            <person name="Wu L."/>
            <person name="Ma J."/>
        </authorList>
    </citation>
    <scope>NUCLEOTIDE SEQUENCE [LARGE SCALE GENOMIC DNA]</scope>
    <source>
        <strain evidence="1 2">DT31</strain>
    </source>
</reference>